<feature type="binding site" evidence="4">
    <location>
        <position position="48"/>
    </location>
    <ligand>
        <name>Mg(2+)</name>
        <dbReference type="ChEBI" id="CHEBI:18420"/>
    </ligand>
</feature>
<sequence>MTSALLNLFQRFYPSDIQRVVIAGLSYGGKTTLLYLLKTGDVVTTIPSLGFNVEVVEAPTSSSGSNGSKNHLKMEAWDVGTGCAGSSMIIRMLRFYMPSAKALIWVVDSADKERLTESVETLDGVLADVDCEPDTADRHIPVLILANKSDQSNSIPLDKVRLSFSRVLSGRISAIYATSLTTNPPTGLPEAFDWLSLAIDIAKNAKKGPRAQLPVIVTSQEKSTAAQSSSKLSPVASQRDPSVLAKRLGEWLQRTESDSPPEEFMQQFEEYRLPSWDHYTHIRLAYLILIAHGRQKGKDIIFEGLSNYISNNNTTQTNARTFHVTMTYFWLQVVHFGIRNVPENLAPPHATTVQGTSSSQLPYPSSADFFKFLLINPHLVDGSLWSDYYTKDTIMSPEAKGSMVLPDKKSLPSLVGRDAVSGFGVAKPV</sequence>
<gene>
    <name evidence="5" type="ORF">H1R20_g10570</name>
</gene>
<dbReference type="InterPro" id="IPR006689">
    <property type="entry name" value="Small_GTPase_ARF/SAR"/>
</dbReference>
<evidence type="ECO:0000256" key="3">
    <source>
        <dbReference type="PIRSR" id="PIRSR606689-1"/>
    </source>
</evidence>
<accession>A0A9W8ME60</accession>
<keyword evidence="4" id="KW-0479">Metal-binding</keyword>
<keyword evidence="1 3" id="KW-0547">Nucleotide-binding</keyword>
<feature type="binding site" evidence="3">
    <location>
        <begin position="147"/>
        <end position="150"/>
    </location>
    <ligand>
        <name>GTP</name>
        <dbReference type="ChEBI" id="CHEBI:37565"/>
    </ligand>
</feature>
<proteinExistence type="predicted"/>
<dbReference type="PANTHER" id="PTHR11711">
    <property type="entry name" value="ADP RIBOSYLATION FACTOR-RELATED"/>
    <property type="match status" value="1"/>
</dbReference>
<feature type="binding site" evidence="4">
    <location>
        <position position="31"/>
    </location>
    <ligand>
        <name>Mg(2+)</name>
        <dbReference type="ChEBI" id="CHEBI:18420"/>
    </ligand>
</feature>
<dbReference type="Gene3D" id="3.40.50.300">
    <property type="entry name" value="P-loop containing nucleotide triphosphate hydrolases"/>
    <property type="match status" value="1"/>
</dbReference>
<dbReference type="EMBL" id="JANBPK010001056">
    <property type="protein sequence ID" value="KAJ2926512.1"/>
    <property type="molecule type" value="Genomic_DNA"/>
</dbReference>
<evidence type="ECO:0000256" key="4">
    <source>
        <dbReference type="PIRSR" id="PIRSR606689-2"/>
    </source>
</evidence>
<comment type="caution">
    <text evidence="5">The sequence shown here is derived from an EMBL/GenBank/DDBJ whole genome shotgun (WGS) entry which is preliminary data.</text>
</comment>
<feature type="non-terminal residue" evidence="5">
    <location>
        <position position="1"/>
    </location>
</feature>
<organism evidence="5 6">
    <name type="scientific">Candolleomyces eurysporus</name>
    <dbReference type="NCBI Taxonomy" id="2828524"/>
    <lineage>
        <taxon>Eukaryota</taxon>
        <taxon>Fungi</taxon>
        <taxon>Dikarya</taxon>
        <taxon>Basidiomycota</taxon>
        <taxon>Agaricomycotina</taxon>
        <taxon>Agaricomycetes</taxon>
        <taxon>Agaricomycetidae</taxon>
        <taxon>Agaricales</taxon>
        <taxon>Agaricineae</taxon>
        <taxon>Psathyrellaceae</taxon>
        <taxon>Candolleomyces</taxon>
    </lineage>
</organism>
<dbReference type="Proteomes" id="UP001140091">
    <property type="component" value="Unassembled WGS sequence"/>
</dbReference>
<evidence type="ECO:0000256" key="2">
    <source>
        <dbReference type="ARBA" id="ARBA00023134"/>
    </source>
</evidence>
<dbReference type="SMART" id="SM00177">
    <property type="entry name" value="ARF"/>
    <property type="match status" value="1"/>
</dbReference>
<dbReference type="GO" id="GO:0046872">
    <property type="term" value="F:metal ion binding"/>
    <property type="evidence" value="ECO:0007669"/>
    <property type="project" value="UniProtKB-KW"/>
</dbReference>
<evidence type="ECO:0000256" key="1">
    <source>
        <dbReference type="ARBA" id="ARBA00022741"/>
    </source>
</evidence>
<keyword evidence="2 3" id="KW-0342">GTP-binding</keyword>
<dbReference type="Pfam" id="PF00025">
    <property type="entry name" value="Arf"/>
    <property type="match status" value="1"/>
</dbReference>
<evidence type="ECO:0008006" key="7">
    <source>
        <dbReference type="Google" id="ProtNLM"/>
    </source>
</evidence>
<feature type="binding site" evidence="3">
    <location>
        <position position="85"/>
    </location>
    <ligand>
        <name>GTP</name>
        <dbReference type="ChEBI" id="CHEBI:37565"/>
    </ligand>
</feature>
<dbReference type="PROSITE" id="PS51417">
    <property type="entry name" value="ARF"/>
    <property type="match status" value="1"/>
</dbReference>
<reference evidence="5" key="1">
    <citation type="submission" date="2022-06" db="EMBL/GenBank/DDBJ databases">
        <title>Genome Sequence of Candolleomyces eurysporus.</title>
        <authorList>
            <person name="Buettner E."/>
        </authorList>
    </citation>
    <scope>NUCLEOTIDE SEQUENCE</scope>
    <source>
        <strain evidence="5">VTCC 930004</strain>
    </source>
</reference>
<keyword evidence="4" id="KW-0460">Magnesium</keyword>
<dbReference type="GO" id="GO:0005525">
    <property type="term" value="F:GTP binding"/>
    <property type="evidence" value="ECO:0007669"/>
    <property type="project" value="UniProtKB-KW"/>
</dbReference>
<evidence type="ECO:0000313" key="6">
    <source>
        <dbReference type="Proteomes" id="UP001140091"/>
    </source>
</evidence>
<dbReference type="GO" id="GO:0003924">
    <property type="term" value="F:GTPase activity"/>
    <property type="evidence" value="ECO:0007669"/>
    <property type="project" value="InterPro"/>
</dbReference>
<feature type="binding site" evidence="3">
    <location>
        <begin position="24"/>
        <end position="31"/>
    </location>
    <ligand>
        <name>GTP</name>
        <dbReference type="ChEBI" id="CHEBI:37565"/>
    </ligand>
</feature>
<name>A0A9W8ME60_9AGAR</name>
<dbReference type="SMART" id="SM00178">
    <property type="entry name" value="SAR"/>
    <property type="match status" value="1"/>
</dbReference>
<evidence type="ECO:0000313" key="5">
    <source>
        <dbReference type="EMBL" id="KAJ2926512.1"/>
    </source>
</evidence>
<keyword evidence="6" id="KW-1185">Reference proteome</keyword>
<dbReference type="InterPro" id="IPR024156">
    <property type="entry name" value="Small_GTPase_ARF"/>
</dbReference>
<dbReference type="OrthoDB" id="427186at2759"/>
<dbReference type="AlphaFoldDB" id="A0A9W8ME60"/>
<protein>
    <recommendedName>
        <fullName evidence="7">ADP-ribosylation factor</fullName>
    </recommendedName>
</protein>
<dbReference type="SUPFAM" id="SSF52540">
    <property type="entry name" value="P-loop containing nucleoside triphosphate hydrolases"/>
    <property type="match status" value="1"/>
</dbReference>
<dbReference type="InterPro" id="IPR027417">
    <property type="entry name" value="P-loop_NTPase"/>
</dbReference>